<dbReference type="AlphaFoldDB" id="A0A1R4KS88"/>
<feature type="compositionally biased region" description="Basic and acidic residues" evidence="1">
    <location>
        <begin position="10"/>
        <end position="21"/>
    </location>
</feature>
<accession>A0A1R4KS88</accession>
<organism evidence="2 3">
    <name type="scientific">Microbacterium esteraromaticum</name>
    <dbReference type="NCBI Taxonomy" id="57043"/>
    <lineage>
        <taxon>Bacteria</taxon>
        <taxon>Bacillati</taxon>
        <taxon>Actinomycetota</taxon>
        <taxon>Actinomycetes</taxon>
        <taxon>Micrococcales</taxon>
        <taxon>Microbacteriaceae</taxon>
        <taxon>Microbacterium</taxon>
    </lineage>
</organism>
<dbReference type="EMBL" id="FUKO01000048">
    <property type="protein sequence ID" value="SJN47085.1"/>
    <property type="molecule type" value="Genomic_DNA"/>
</dbReference>
<keyword evidence="3" id="KW-1185">Reference proteome</keyword>
<name>A0A1R4KS88_9MICO</name>
<feature type="region of interest" description="Disordered" evidence="1">
    <location>
        <begin position="1"/>
        <end position="78"/>
    </location>
</feature>
<protein>
    <submittedName>
        <fullName evidence="2">Uncharacterized protein</fullName>
    </submittedName>
</protein>
<evidence type="ECO:0000313" key="3">
    <source>
        <dbReference type="Proteomes" id="UP000196320"/>
    </source>
</evidence>
<dbReference type="Proteomes" id="UP000196320">
    <property type="component" value="Unassembled WGS sequence"/>
</dbReference>
<gene>
    <name evidence="2" type="ORF">FM104_15680</name>
</gene>
<reference evidence="2 3" key="1">
    <citation type="submission" date="2017-02" db="EMBL/GenBank/DDBJ databases">
        <authorList>
            <person name="Peterson S.W."/>
        </authorList>
    </citation>
    <scope>NUCLEOTIDE SEQUENCE [LARGE SCALE GENOMIC DNA]</scope>
    <source>
        <strain evidence="2 3">B Mb 05.01</strain>
    </source>
</reference>
<sequence length="78" mass="8822">MAVSQRSSKQPHDDVRRHDEAGQQGGQVRSPRALIDRHGQRDSGDRPGDPDAGARHEQRAELEASHHSRHIENDTHYQ</sequence>
<proteinExistence type="predicted"/>
<evidence type="ECO:0000313" key="2">
    <source>
        <dbReference type="EMBL" id="SJN47085.1"/>
    </source>
</evidence>
<evidence type="ECO:0000256" key="1">
    <source>
        <dbReference type="SAM" id="MobiDB-lite"/>
    </source>
</evidence>
<feature type="compositionally biased region" description="Basic and acidic residues" evidence="1">
    <location>
        <begin position="34"/>
        <end position="78"/>
    </location>
</feature>